<reference evidence="1 2" key="1">
    <citation type="journal article" date="2018" name="Nat. Ecol. Evol.">
        <title>Shark genomes provide insights into elasmobranch evolution and the origin of vertebrates.</title>
        <authorList>
            <person name="Hara Y"/>
            <person name="Yamaguchi K"/>
            <person name="Onimaru K"/>
            <person name="Kadota M"/>
            <person name="Koyanagi M"/>
            <person name="Keeley SD"/>
            <person name="Tatsumi K"/>
            <person name="Tanaka K"/>
            <person name="Motone F"/>
            <person name="Kageyama Y"/>
            <person name="Nozu R"/>
            <person name="Adachi N"/>
            <person name="Nishimura O"/>
            <person name="Nakagawa R"/>
            <person name="Tanegashima C"/>
            <person name="Kiyatake I"/>
            <person name="Matsumoto R"/>
            <person name="Murakumo K"/>
            <person name="Nishida K"/>
            <person name="Terakita A"/>
            <person name="Kuratani S"/>
            <person name="Sato K"/>
            <person name="Hyodo S Kuraku.S."/>
        </authorList>
    </citation>
    <scope>NUCLEOTIDE SEQUENCE [LARGE SCALE GENOMIC DNA]</scope>
</reference>
<organism evidence="1 2">
    <name type="scientific">Chiloscyllium punctatum</name>
    <name type="common">Brownbanded bambooshark</name>
    <name type="synonym">Hemiscyllium punctatum</name>
    <dbReference type="NCBI Taxonomy" id="137246"/>
    <lineage>
        <taxon>Eukaryota</taxon>
        <taxon>Metazoa</taxon>
        <taxon>Chordata</taxon>
        <taxon>Craniata</taxon>
        <taxon>Vertebrata</taxon>
        <taxon>Chondrichthyes</taxon>
        <taxon>Elasmobranchii</taxon>
        <taxon>Galeomorphii</taxon>
        <taxon>Galeoidea</taxon>
        <taxon>Orectolobiformes</taxon>
        <taxon>Hemiscylliidae</taxon>
        <taxon>Chiloscyllium</taxon>
    </lineage>
</organism>
<dbReference type="Proteomes" id="UP000287033">
    <property type="component" value="Unassembled WGS sequence"/>
</dbReference>
<comment type="caution">
    <text evidence="1">The sequence shown here is derived from an EMBL/GenBank/DDBJ whole genome shotgun (WGS) entry which is preliminary data.</text>
</comment>
<proteinExistence type="predicted"/>
<keyword evidence="2" id="KW-1185">Reference proteome</keyword>
<dbReference type="AlphaFoldDB" id="A0A401RTE5"/>
<protein>
    <submittedName>
        <fullName evidence="1">Uncharacterized protein</fullName>
    </submittedName>
</protein>
<evidence type="ECO:0000313" key="2">
    <source>
        <dbReference type="Proteomes" id="UP000287033"/>
    </source>
</evidence>
<gene>
    <name evidence="1" type="ORF">chiPu_0019878</name>
</gene>
<name>A0A401RTE5_CHIPU</name>
<evidence type="ECO:0000313" key="1">
    <source>
        <dbReference type="EMBL" id="GCC21408.1"/>
    </source>
</evidence>
<sequence>MSINYRPSLQHMAHNFECSDVSRQNVNQILSVILNDTTMVVIVTLRYKPLEERILMFTYRGRHTGTFPPMTEAFALYPVHVLCVRKLLQRKMALSDTSPDNVYRCGEPRYEMDTELK</sequence>
<dbReference type="EMBL" id="BEZZ01002209">
    <property type="protein sequence ID" value="GCC21408.1"/>
    <property type="molecule type" value="Genomic_DNA"/>
</dbReference>
<accession>A0A401RTE5</accession>